<proteinExistence type="predicted"/>
<dbReference type="InterPro" id="IPR029050">
    <property type="entry name" value="Immunoprotect_excell_Ig-like"/>
</dbReference>
<evidence type="ECO:0000256" key="3">
    <source>
        <dbReference type="SAM" id="SignalP"/>
    </source>
</evidence>
<feature type="compositionally biased region" description="Acidic residues" evidence="2">
    <location>
        <begin position="26"/>
        <end position="98"/>
    </location>
</feature>
<feature type="compositionally biased region" description="Acidic residues" evidence="2">
    <location>
        <begin position="119"/>
        <end position="139"/>
    </location>
</feature>
<keyword evidence="1 3" id="KW-0732">Signal</keyword>
<sequence length="275" mass="29555">MSLKKYLLAGGLSTVLLLGACNGDDAATEEEADDAATEETEDTATEDTAEDDAAEDADTEDEADTEDDADEDADTEDDAEDDGTEDTEGGEGTGDEEVYYSGEYGEFSIVSFGQHTLEPEDTDAEEEEAEEEGAEEAEPTELVLIEFVYTNNGDVPTSPEEAFGLELAVRHMTDDGEITLDNLTMDLPEDHEHADLVEASGELLEPGDSASAVVAYGPVDTSQELVIQSRNDDELDETIELEESDDIEGDPEESDAADATDEDSEDTEDDEDSEE</sequence>
<reference evidence="4 5" key="1">
    <citation type="submission" date="2016-11" db="EMBL/GenBank/DDBJ databases">
        <authorList>
            <person name="Jaros S."/>
            <person name="Januszkiewicz K."/>
            <person name="Wedrychowicz H."/>
        </authorList>
    </citation>
    <scope>NUCLEOTIDE SEQUENCE [LARGE SCALE GENOMIC DNA]</scope>
    <source>
        <strain evidence="4 5">DSM 16010</strain>
    </source>
</reference>
<dbReference type="EMBL" id="FRCF01000002">
    <property type="protein sequence ID" value="SHL40596.1"/>
    <property type="molecule type" value="Genomic_DNA"/>
</dbReference>
<feature type="region of interest" description="Disordered" evidence="2">
    <location>
        <begin position="224"/>
        <end position="275"/>
    </location>
</feature>
<evidence type="ECO:0000313" key="5">
    <source>
        <dbReference type="Proteomes" id="UP000184206"/>
    </source>
</evidence>
<evidence type="ECO:0000256" key="1">
    <source>
        <dbReference type="ARBA" id="ARBA00022729"/>
    </source>
</evidence>
<dbReference type="Proteomes" id="UP000184206">
    <property type="component" value="Unassembled WGS sequence"/>
</dbReference>
<name>A0A1M7AD57_9BACL</name>
<feature type="chain" id="PRO_5013042555" description="DUF5067 domain-containing protein" evidence="3">
    <location>
        <begin position="27"/>
        <end position="275"/>
    </location>
</feature>
<dbReference type="RefSeq" id="WP_072707290.1">
    <property type="nucleotide sequence ID" value="NZ_FRCF01000002.1"/>
</dbReference>
<keyword evidence="5" id="KW-1185">Reference proteome</keyword>
<evidence type="ECO:0000256" key="2">
    <source>
        <dbReference type="SAM" id="MobiDB-lite"/>
    </source>
</evidence>
<accession>A0A1M7AD57</accession>
<dbReference type="AlphaFoldDB" id="A0A1M7AD57"/>
<dbReference type="Gene3D" id="2.60.40.1240">
    <property type="match status" value="1"/>
</dbReference>
<dbReference type="PROSITE" id="PS51257">
    <property type="entry name" value="PROKAR_LIPOPROTEIN"/>
    <property type="match status" value="1"/>
</dbReference>
<dbReference type="STRING" id="1123231.SAMN02745189_00115"/>
<protein>
    <recommendedName>
        <fullName evidence="6">DUF5067 domain-containing protein</fullName>
    </recommendedName>
</protein>
<feature type="compositionally biased region" description="Acidic residues" evidence="2">
    <location>
        <begin position="233"/>
        <end position="275"/>
    </location>
</feature>
<evidence type="ECO:0000313" key="4">
    <source>
        <dbReference type="EMBL" id="SHL40596.1"/>
    </source>
</evidence>
<organism evidence="4 5">
    <name type="scientific">Lacicoccus alkaliphilus DSM 16010</name>
    <dbReference type="NCBI Taxonomy" id="1123231"/>
    <lineage>
        <taxon>Bacteria</taxon>
        <taxon>Bacillati</taxon>
        <taxon>Bacillota</taxon>
        <taxon>Bacilli</taxon>
        <taxon>Bacillales</taxon>
        <taxon>Salinicoccaceae</taxon>
        <taxon>Lacicoccus</taxon>
    </lineage>
</organism>
<dbReference type="OrthoDB" id="2390062at2"/>
<gene>
    <name evidence="4" type="ORF">SAMN02745189_00115</name>
</gene>
<feature type="signal peptide" evidence="3">
    <location>
        <begin position="1"/>
        <end position="26"/>
    </location>
</feature>
<evidence type="ECO:0008006" key="6">
    <source>
        <dbReference type="Google" id="ProtNLM"/>
    </source>
</evidence>
<feature type="region of interest" description="Disordered" evidence="2">
    <location>
        <begin position="26"/>
        <end position="139"/>
    </location>
</feature>